<sequence length="120" mass="14268">MYDFRILKRWLEFAVALRVLQYFCHIFSEIQSEKAYLLICLKESPAFFVKIDWVPEWTPTDEIPFQIHNTAVDEKVIPACSNLNQTQEEEEEDVGYDLQQAELMQMGNFCNRRMIIFDGH</sequence>
<name>A0A8T0EN68_ARGBR</name>
<comment type="caution">
    <text evidence="1">The sequence shown here is derived from an EMBL/GenBank/DDBJ whole genome shotgun (WGS) entry which is preliminary data.</text>
</comment>
<evidence type="ECO:0000313" key="2">
    <source>
        <dbReference type="Proteomes" id="UP000807504"/>
    </source>
</evidence>
<keyword evidence="2" id="KW-1185">Reference proteome</keyword>
<dbReference type="EMBL" id="JABXBU010002227">
    <property type="protein sequence ID" value="KAF8773975.1"/>
    <property type="molecule type" value="Genomic_DNA"/>
</dbReference>
<dbReference type="Proteomes" id="UP000807504">
    <property type="component" value="Unassembled WGS sequence"/>
</dbReference>
<dbReference type="AlphaFoldDB" id="A0A8T0EN68"/>
<protein>
    <submittedName>
        <fullName evidence="1">Uncharacterized protein</fullName>
    </submittedName>
</protein>
<evidence type="ECO:0000313" key="1">
    <source>
        <dbReference type="EMBL" id="KAF8773975.1"/>
    </source>
</evidence>
<reference evidence="1" key="1">
    <citation type="journal article" date="2020" name="bioRxiv">
        <title>Chromosome-level reference genome of the European wasp spider Argiope bruennichi: a resource for studies on range expansion and evolutionary adaptation.</title>
        <authorList>
            <person name="Sheffer M.M."/>
            <person name="Hoppe A."/>
            <person name="Krehenwinkel H."/>
            <person name="Uhl G."/>
            <person name="Kuss A.W."/>
            <person name="Jensen L."/>
            <person name="Jensen C."/>
            <person name="Gillespie R.G."/>
            <person name="Hoff K.J."/>
            <person name="Prost S."/>
        </authorList>
    </citation>
    <scope>NUCLEOTIDE SEQUENCE</scope>
</reference>
<reference evidence="1" key="2">
    <citation type="submission" date="2020-06" db="EMBL/GenBank/DDBJ databases">
        <authorList>
            <person name="Sheffer M."/>
        </authorList>
    </citation>
    <scope>NUCLEOTIDE SEQUENCE</scope>
</reference>
<proteinExistence type="predicted"/>
<organism evidence="1 2">
    <name type="scientific">Argiope bruennichi</name>
    <name type="common">Wasp spider</name>
    <name type="synonym">Aranea bruennichi</name>
    <dbReference type="NCBI Taxonomy" id="94029"/>
    <lineage>
        <taxon>Eukaryota</taxon>
        <taxon>Metazoa</taxon>
        <taxon>Ecdysozoa</taxon>
        <taxon>Arthropoda</taxon>
        <taxon>Chelicerata</taxon>
        <taxon>Arachnida</taxon>
        <taxon>Araneae</taxon>
        <taxon>Araneomorphae</taxon>
        <taxon>Entelegynae</taxon>
        <taxon>Araneoidea</taxon>
        <taxon>Araneidae</taxon>
        <taxon>Argiope</taxon>
    </lineage>
</organism>
<accession>A0A8T0EN68</accession>
<gene>
    <name evidence="1" type="ORF">HNY73_016580</name>
</gene>